<comment type="similarity">
    <text evidence="2">Belongs to the UPF0410 family.</text>
</comment>
<dbReference type="GO" id="GO:0005886">
    <property type="term" value="C:plasma membrane"/>
    <property type="evidence" value="ECO:0007669"/>
    <property type="project" value="UniProtKB-SubCell"/>
</dbReference>
<reference evidence="8" key="1">
    <citation type="submission" date="2016-08" db="EMBL/GenBank/DDBJ databases">
        <authorList>
            <person name="Seilhamer J.J."/>
        </authorList>
    </citation>
    <scope>NUCLEOTIDE SEQUENCE</scope>
    <source>
        <strain evidence="8">86</strain>
    </source>
</reference>
<evidence type="ECO:0000256" key="7">
    <source>
        <dbReference type="SAM" id="Phobius"/>
    </source>
</evidence>
<dbReference type="EMBL" id="FMJE01000007">
    <property type="protein sequence ID" value="SCM83768.1"/>
    <property type="molecule type" value="Genomic_DNA"/>
</dbReference>
<accession>A0A212M1V3</accession>
<evidence type="ECO:0000256" key="5">
    <source>
        <dbReference type="ARBA" id="ARBA00022989"/>
    </source>
</evidence>
<protein>
    <submittedName>
        <fullName evidence="8">Transglycosylase-associated protein</fullName>
    </submittedName>
</protein>
<dbReference type="PANTHER" id="PTHR33884:SF3">
    <property type="entry name" value="UPF0410 PROTEIN YMGE"/>
    <property type="match status" value="1"/>
</dbReference>
<comment type="subcellular location">
    <subcellularLocation>
        <location evidence="1">Cell membrane</location>
        <topology evidence="1">Multi-pass membrane protein</topology>
    </subcellularLocation>
</comment>
<keyword evidence="4 7" id="KW-0812">Transmembrane</keyword>
<sequence length="89" mass="9259">MQLIWFLAIGLISGWLAGMISRGGGFGLWGDLATGVVGSFIGGYLFGFLGITTYGTIGAIIASTAGAIILLWVIRMFSHVAPAANKKKP</sequence>
<evidence type="ECO:0000313" key="8">
    <source>
        <dbReference type="EMBL" id="SCM83768.1"/>
    </source>
</evidence>
<keyword evidence="6 7" id="KW-0472">Membrane</keyword>
<feature type="transmembrane region" description="Helical" evidence="7">
    <location>
        <begin position="57"/>
        <end position="78"/>
    </location>
</feature>
<organism evidence="8">
    <name type="scientific">uncultured Sporomusa sp</name>
    <dbReference type="NCBI Taxonomy" id="307249"/>
    <lineage>
        <taxon>Bacteria</taxon>
        <taxon>Bacillati</taxon>
        <taxon>Bacillota</taxon>
        <taxon>Negativicutes</taxon>
        <taxon>Selenomonadales</taxon>
        <taxon>Sporomusaceae</taxon>
        <taxon>Sporomusa</taxon>
        <taxon>environmental samples</taxon>
    </lineage>
</organism>
<dbReference type="InterPro" id="IPR007341">
    <property type="entry name" value="Transgly_assoc"/>
</dbReference>
<gene>
    <name evidence="8" type="ORF">KL86SPO_70626</name>
</gene>
<evidence type="ECO:0000256" key="6">
    <source>
        <dbReference type="ARBA" id="ARBA00023136"/>
    </source>
</evidence>
<name>A0A212M1V3_9FIRM</name>
<evidence type="ECO:0000256" key="4">
    <source>
        <dbReference type="ARBA" id="ARBA00022692"/>
    </source>
</evidence>
<dbReference type="Pfam" id="PF04226">
    <property type="entry name" value="Transgly_assoc"/>
    <property type="match status" value="1"/>
</dbReference>
<keyword evidence="5 7" id="KW-1133">Transmembrane helix</keyword>
<feature type="transmembrane region" description="Helical" evidence="7">
    <location>
        <begin position="32"/>
        <end position="51"/>
    </location>
</feature>
<evidence type="ECO:0000256" key="1">
    <source>
        <dbReference type="ARBA" id="ARBA00004651"/>
    </source>
</evidence>
<keyword evidence="3" id="KW-1003">Cell membrane</keyword>
<feature type="transmembrane region" description="Helical" evidence="7">
    <location>
        <begin position="6"/>
        <end position="25"/>
    </location>
</feature>
<evidence type="ECO:0000256" key="2">
    <source>
        <dbReference type="ARBA" id="ARBA00011006"/>
    </source>
</evidence>
<dbReference type="AlphaFoldDB" id="A0A212M1V3"/>
<dbReference type="PANTHER" id="PTHR33884">
    <property type="entry name" value="UPF0410 PROTEIN YMGE"/>
    <property type="match status" value="1"/>
</dbReference>
<evidence type="ECO:0000256" key="3">
    <source>
        <dbReference type="ARBA" id="ARBA00022475"/>
    </source>
</evidence>
<proteinExistence type="inferred from homology"/>